<dbReference type="GO" id="GO:0004252">
    <property type="term" value="F:serine-type endopeptidase activity"/>
    <property type="evidence" value="ECO:0007669"/>
    <property type="project" value="InterPro"/>
</dbReference>
<protein>
    <recommendedName>
        <fullName evidence="2">Peptidase S1 domain-containing protein</fullName>
    </recommendedName>
</protein>
<keyword evidence="4" id="KW-1185">Reference proteome</keyword>
<organism evidence="3 4">
    <name type="scientific">Gordonia araii NBRC 100433</name>
    <dbReference type="NCBI Taxonomy" id="1073574"/>
    <lineage>
        <taxon>Bacteria</taxon>
        <taxon>Bacillati</taxon>
        <taxon>Actinomycetota</taxon>
        <taxon>Actinomycetes</taxon>
        <taxon>Mycobacteriales</taxon>
        <taxon>Gordoniaceae</taxon>
        <taxon>Gordonia</taxon>
    </lineage>
</organism>
<dbReference type="InterPro" id="IPR001254">
    <property type="entry name" value="Trypsin_dom"/>
</dbReference>
<accession>G7H172</accession>
<dbReference type="STRING" id="1073574.GOARA_043_00070"/>
<dbReference type="Pfam" id="PF00089">
    <property type="entry name" value="Trypsin"/>
    <property type="match status" value="1"/>
</dbReference>
<gene>
    <name evidence="3" type="ORF">GOARA_043_00070</name>
</gene>
<comment type="caution">
    <text evidence="3">The sequence shown here is derived from an EMBL/GenBank/DDBJ whole genome shotgun (WGS) entry which is preliminary data.</text>
</comment>
<feature type="signal peptide" evidence="1">
    <location>
        <begin position="1"/>
        <end position="28"/>
    </location>
</feature>
<evidence type="ECO:0000313" key="3">
    <source>
        <dbReference type="EMBL" id="GAB09532.1"/>
    </source>
</evidence>
<proteinExistence type="predicted"/>
<dbReference type="AlphaFoldDB" id="G7H172"/>
<dbReference type="RefSeq" id="WP_007321607.1">
    <property type="nucleotide sequence ID" value="NZ_BAEE01000043.1"/>
</dbReference>
<dbReference type="InterPro" id="IPR043504">
    <property type="entry name" value="Peptidase_S1_PA_chymotrypsin"/>
</dbReference>
<evidence type="ECO:0000256" key="1">
    <source>
        <dbReference type="SAM" id="SignalP"/>
    </source>
</evidence>
<dbReference type="OrthoDB" id="4536940at2"/>
<dbReference type="Gene3D" id="2.40.10.10">
    <property type="entry name" value="Trypsin-like serine proteases"/>
    <property type="match status" value="2"/>
</dbReference>
<evidence type="ECO:0000259" key="2">
    <source>
        <dbReference type="Pfam" id="PF00089"/>
    </source>
</evidence>
<name>G7H172_9ACTN</name>
<dbReference type="GO" id="GO:0006508">
    <property type="term" value="P:proteolysis"/>
    <property type="evidence" value="ECO:0007669"/>
    <property type="project" value="InterPro"/>
</dbReference>
<sequence length="238" mass="24505">MRTSTLLTAALAPAAVVLTLGMATPAMAAPTAPVTSGMEIRTEKVLVDFGAGQLVTPSKCTLGAVISPSRALTAGHCGKRGTKVYNAQRRKIGTITANLIGRRADIGVIALVPGLRVRVDSIDWGSRVAAGSPVSKSGITTGLTRGVVLDPRPKLARAVECPPLTPSEACRVLPPALLVNQSTYVVATNFRSRPGDSGSGVRNGSGQVVGIVSSIPADPKAKQRSFYAPVALVPGHLR</sequence>
<keyword evidence="1" id="KW-0732">Signal</keyword>
<reference evidence="3 4" key="1">
    <citation type="submission" date="2011-11" db="EMBL/GenBank/DDBJ databases">
        <title>Whole genome shotgun sequence of Gordonia araii NBRC 100433.</title>
        <authorList>
            <person name="Yoshida Y."/>
            <person name="Hosoyama A."/>
            <person name="Tsuchikane K."/>
            <person name="Katsumata H."/>
            <person name="Yamazaki S."/>
            <person name="Fujita N."/>
        </authorList>
    </citation>
    <scope>NUCLEOTIDE SEQUENCE [LARGE SCALE GENOMIC DNA]</scope>
    <source>
        <strain evidence="3 4">NBRC 100433</strain>
    </source>
</reference>
<dbReference type="InterPro" id="IPR009003">
    <property type="entry name" value="Peptidase_S1_PA"/>
</dbReference>
<dbReference type="EMBL" id="BAEE01000043">
    <property type="protein sequence ID" value="GAB09532.1"/>
    <property type="molecule type" value="Genomic_DNA"/>
</dbReference>
<feature type="chain" id="PRO_5003495315" description="Peptidase S1 domain-containing protein" evidence="1">
    <location>
        <begin position="29"/>
        <end position="238"/>
    </location>
</feature>
<dbReference type="SUPFAM" id="SSF50494">
    <property type="entry name" value="Trypsin-like serine proteases"/>
    <property type="match status" value="1"/>
</dbReference>
<dbReference type="Proteomes" id="UP000035088">
    <property type="component" value="Unassembled WGS sequence"/>
</dbReference>
<evidence type="ECO:0000313" key="4">
    <source>
        <dbReference type="Proteomes" id="UP000035088"/>
    </source>
</evidence>
<feature type="domain" description="Peptidase S1" evidence="2">
    <location>
        <begin position="61"/>
        <end position="231"/>
    </location>
</feature>